<accession>A0A4Q0PGA8</accession>
<keyword evidence="5 8" id="KW-0418">Kinase</keyword>
<evidence type="ECO:0000313" key="9">
    <source>
        <dbReference type="Proteomes" id="UP000289859"/>
    </source>
</evidence>
<dbReference type="InterPro" id="IPR003594">
    <property type="entry name" value="HATPase_dom"/>
</dbReference>
<dbReference type="SUPFAM" id="SSF55874">
    <property type="entry name" value="ATPase domain of HSP90 chaperone/DNA topoisomerase II/histidine kinase"/>
    <property type="match status" value="1"/>
</dbReference>
<comment type="caution">
    <text evidence="8">The sequence shown here is derived from an EMBL/GenBank/DDBJ whole genome shotgun (WGS) entry which is preliminary data.</text>
</comment>
<dbReference type="Gene3D" id="3.30.565.10">
    <property type="entry name" value="Histidine kinase-like ATPase, C-terminal domain"/>
    <property type="match status" value="1"/>
</dbReference>
<dbReference type="EMBL" id="QOVK01000002">
    <property type="protein sequence ID" value="RXG25586.1"/>
    <property type="molecule type" value="Genomic_DNA"/>
</dbReference>
<organism evidence="8 9">
    <name type="scientific">Leeuwenhoekiella polynyae</name>
    <dbReference type="NCBI Taxonomy" id="1550906"/>
    <lineage>
        <taxon>Bacteria</taxon>
        <taxon>Pseudomonadati</taxon>
        <taxon>Bacteroidota</taxon>
        <taxon>Flavobacteriia</taxon>
        <taxon>Flavobacteriales</taxon>
        <taxon>Flavobacteriaceae</taxon>
        <taxon>Leeuwenhoekiella</taxon>
    </lineage>
</organism>
<evidence type="ECO:0000256" key="1">
    <source>
        <dbReference type="ARBA" id="ARBA00000085"/>
    </source>
</evidence>
<evidence type="ECO:0000313" key="8">
    <source>
        <dbReference type="EMBL" id="RXG25586.1"/>
    </source>
</evidence>
<dbReference type="PANTHER" id="PTHR43711">
    <property type="entry name" value="TWO-COMPONENT HISTIDINE KINASE"/>
    <property type="match status" value="1"/>
</dbReference>
<evidence type="ECO:0000256" key="6">
    <source>
        <dbReference type="ARBA" id="ARBA00023012"/>
    </source>
</evidence>
<dbReference type="Gene3D" id="3.30.450.40">
    <property type="match status" value="1"/>
</dbReference>
<dbReference type="GO" id="GO:0000155">
    <property type="term" value="F:phosphorelay sensor kinase activity"/>
    <property type="evidence" value="ECO:0007669"/>
    <property type="project" value="InterPro"/>
</dbReference>
<keyword evidence="3" id="KW-0597">Phosphoprotein</keyword>
<dbReference type="EC" id="2.7.13.3" evidence="2"/>
<dbReference type="RefSeq" id="WP_128764402.1">
    <property type="nucleotide sequence ID" value="NZ_JBHUOO010000018.1"/>
</dbReference>
<dbReference type="InterPro" id="IPR003661">
    <property type="entry name" value="HisK_dim/P_dom"/>
</dbReference>
<evidence type="ECO:0000256" key="2">
    <source>
        <dbReference type="ARBA" id="ARBA00012438"/>
    </source>
</evidence>
<dbReference type="InterPro" id="IPR029016">
    <property type="entry name" value="GAF-like_dom_sf"/>
</dbReference>
<dbReference type="CDD" id="cd00082">
    <property type="entry name" value="HisKA"/>
    <property type="match status" value="1"/>
</dbReference>
<evidence type="ECO:0000256" key="4">
    <source>
        <dbReference type="ARBA" id="ARBA00022679"/>
    </source>
</evidence>
<dbReference type="InterPro" id="IPR005467">
    <property type="entry name" value="His_kinase_dom"/>
</dbReference>
<keyword evidence="9" id="KW-1185">Reference proteome</keyword>
<dbReference type="PRINTS" id="PR00344">
    <property type="entry name" value="BCTRLSENSOR"/>
</dbReference>
<feature type="domain" description="Histidine kinase" evidence="7">
    <location>
        <begin position="173"/>
        <end position="391"/>
    </location>
</feature>
<keyword evidence="6" id="KW-0902">Two-component regulatory system</keyword>
<dbReference type="SUPFAM" id="SSF47384">
    <property type="entry name" value="Homodimeric domain of signal transducing histidine kinase"/>
    <property type="match status" value="1"/>
</dbReference>
<dbReference type="Gene3D" id="1.10.287.130">
    <property type="match status" value="1"/>
</dbReference>
<dbReference type="InterPro" id="IPR050736">
    <property type="entry name" value="Sensor_HK_Regulatory"/>
</dbReference>
<gene>
    <name evidence="8" type="ORF">DSM02_752</name>
</gene>
<dbReference type="PANTHER" id="PTHR43711:SF31">
    <property type="entry name" value="HISTIDINE KINASE"/>
    <property type="match status" value="1"/>
</dbReference>
<evidence type="ECO:0000259" key="7">
    <source>
        <dbReference type="PROSITE" id="PS50109"/>
    </source>
</evidence>
<dbReference type="Pfam" id="PF02518">
    <property type="entry name" value="HATPase_c"/>
    <property type="match status" value="1"/>
</dbReference>
<evidence type="ECO:0000256" key="5">
    <source>
        <dbReference type="ARBA" id="ARBA00022777"/>
    </source>
</evidence>
<comment type="catalytic activity">
    <reaction evidence="1">
        <text>ATP + protein L-histidine = ADP + protein N-phospho-L-histidine.</text>
        <dbReference type="EC" id="2.7.13.3"/>
    </reaction>
</comment>
<evidence type="ECO:0000256" key="3">
    <source>
        <dbReference type="ARBA" id="ARBA00022553"/>
    </source>
</evidence>
<dbReference type="InterPro" id="IPR036890">
    <property type="entry name" value="HATPase_C_sf"/>
</dbReference>
<reference evidence="8 9" key="1">
    <citation type="submission" date="2018-07" db="EMBL/GenBank/DDBJ databases">
        <title>Leeuwenhoekiella genomics.</title>
        <authorList>
            <person name="Tahon G."/>
            <person name="Willems A."/>
        </authorList>
    </citation>
    <scope>NUCLEOTIDE SEQUENCE [LARGE SCALE GENOMIC DNA]</scope>
    <source>
        <strain evidence="8 9">LMG 29608</strain>
    </source>
</reference>
<dbReference type="PROSITE" id="PS50109">
    <property type="entry name" value="HIS_KIN"/>
    <property type="match status" value="1"/>
</dbReference>
<dbReference type="SMART" id="SM00387">
    <property type="entry name" value="HATPase_c"/>
    <property type="match status" value="1"/>
</dbReference>
<proteinExistence type="predicted"/>
<dbReference type="InterPro" id="IPR036097">
    <property type="entry name" value="HisK_dim/P_sf"/>
</dbReference>
<dbReference type="SUPFAM" id="SSF55781">
    <property type="entry name" value="GAF domain-like"/>
    <property type="match status" value="1"/>
</dbReference>
<name>A0A4Q0PGA8_9FLAO</name>
<dbReference type="OrthoDB" id="9811889at2"/>
<dbReference type="InterPro" id="IPR004358">
    <property type="entry name" value="Sig_transdc_His_kin-like_C"/>
</dbReference>
<dbReference type="AlphaFoldDB" id="A0A4Q0PGA8"/>
<sequence length="391" mass="43966">MNTQDFKRAKVLADLDLDYQELKSDFQDLSILAAKVAGTELSEVNFIDNYTQWTVAGSAGEFSQKPREASICNITITEDHQFESRVDLDLRFKDSSYVQKEGYKYYYGIPLKLNDEIAIGTLCIGGKTIEDLSENQVEQLHLIAKQIESQILLKQKLRLAQKQALEERKLKRRLAHDVRSPLSGIAQLIELTDHSKEHHEELIDILNLIASSTTSVLQLVEDILSVDTNKSPSNFESDSFFTLESLTQKLIDLYSPQAQAKDIELNYEFQPNALKFSRNNLLPMIGNLISNSIKFTETGGQIDLKLEIEHTQNTNNLNVLVSDTGIGMSAQQVDDIIHKQVTQRTGTSGEKGYGIGLVFVKQLCEELAGNFTVESKPEEGTRVKLNIPLKQ</sequence>
<protein>
    <recommendedName>
        <fullName evidence="2">histidine kinase</fullName>
        <ecNumber evidence="2">2.7.13.3</ecNumber>
    </recommendedName>
</protein>
<keyword evidence="4" id="KW-0808">Transferase</keyword>
<dbReference type="Proteomes" id="UP000289859">
    <property type="component" value="Unassembled WGS sequence"/>
</dbReference>